<sequence length="95" mass="11428">MPVTAFEKNIVKSCEMRTICEVLREIYWHTEDSVVREKVLEATVMAKKMDGRLRKYKKHWDKQGMWEPNEGAEGKLKQRQEQYEREKPDGEKRMP</sequence>
<accession>A0A0F9ULE2</accession>
<evidence type="ECO:0000256" key="1">
    <source>
        <dbReference type="SAM" id="MobiDB-lite"/>
    </source>
</evidence>
<gene>
    <name evidence="2" type="ORF">LCGC14_0209300</name>
</gene>
<dbReference type="EMBL" id="LAZR01000095">
    <property type="protein sequence ID" value="KKN92439.1"/>
    <property type="molecule type" value="Genomic_DNA"/>
</dbReference>
<dbReference type="AlphaFoldDB" id="A0A0F9ULE2"/>
<name>A0A0F9ULE2_9ZZZZ</name>
<evidence type="ECO:0000313" key="2">
    <source>
        <dbReference type="EMBL" id="KKN92439.1"/>
    </source>
</evidence>
<comment type="caution">
    <text evidence="2">The sequence shown here is derived from an EMBL/GenBank/DDBJ whole genome shotgun (WGS) entry which is preliminary data.</text>
</comment>
<protein>
    <submittedName>
        <fullName evidence="2">Uncharacterized protein</fullName>
    </submittedName>
</protein>
<proteinExistence type="predicted"/>
<reference evidence="2" key="1">
    <citation type="journal article" date="2015" name="Nature">
        <title>Complex archaea that bridge the gap between prokaryotes and eukaryotes.</title>
        <authorList>
            <person name="Spang A."/>
            <person name="Saw J.H."/>
            <person name="Jorgensen S.L."/>
            <person name="Zaremba-Niedzwiedzka K."/>
            <person name="Martijn J."/>
            <person name="Lind A.E."/>
            <person name="van Eijk R."/>
            <person name="Schleper C."/>
            <person name="Guy L."/>
            <person name="Ettema T.J."/>
        </authorList>
    </citation>
    <scope>NUCLEOTIDE SEQUENCE</scope>
</reference>
<organism evidence="2">
    <name type="scientific">marine sediment metagenome</name>
    <dbReference type="NCBI Taxonomy" id="412755"/>
    <lineage>
        <taxon>unclassified sequences</taxon>
        <taxon>metagenomes</taxon>
        <taxon>ecological metagenomes</taxon>
    </lineage>
</organism>
<feature type="region of interest" description="Disordered" evidence="1">
    <location>
        <begin position="64"/>
        <end position="95"/>
    </location>
</feature>
<feature type="compositionally biased region" description="Basic and acidic residues" evidence="1">
    <location>
        <begin position="72"/>
        <end position="95"/>
    </location>
</feature>